<dbReference type="AlphaFoldDB" id="A0ABD2NGX3"/>
<comment type="caution">
    <text evidence="1">The sequence shown here is derived from an EMBL/GenBank/DDBJ whole genome shotgun (WGS) entry which is preliminary data.</text>
</comment>
<gene>
    <name evidence="1" type="ORF">HHI36_013001</name>
</gene>
<sequence>MERQKAITKRILETARKESWQIHASTISTQPTEVWKAIERIQGYQATFQISGLKDGDGNLLTSPKDIPNHISETLEKQFSDENSDVEFRKYKNGVERTRLVIDYDNNHPINQLFSFKELIASIHQFRNSAA</sequence>
<name>A0ABD2NGX3_9CUCU</name>
<reference evidence="1 2" key="1">
    <citation type="journal article" date="2021" name="BMC Biol.">
        <title>Horizontally acquired antibacterial genes associated with adaptive radiation of ladybird beetles.</title>
        <authorList>
            <person name="Li H.S."/>
            <person name="Tang X.F."/>
            <person name="Huang Y.H."/>
            <person name="Xu Z.Y."/>
            <person name="Chen M.L."/>
            <person name="Du X.Y."/>
            <person name="Qiu B.Y."/>
            <person name="Chen P.T."/>
            <person name="Zhang W."/>
            <person name="Slipinski A."/>
            <person name="Escalona H.E."/>
            <person name="Waterhouse R.M."/>
            <person name="Zwick A."/>
            <person name="Pang H."/>
        </authorList>
    </citation>
    <scope>NUCLEOTIDE SEQUENCE [LARGE SCALE GENOMIC DNA]</scope>
    <source>
        <strain evidence="1">SYSU2018</strain>
    </source>
</reference>
<organism evidence="1 2">
    <name type="scientific">Cryptolaemus montrouzieri</name>
    <dbReference type="NCBI Taxonomy" id="559131"/>
    <lineage>
        <taxon>Eukaryota</taxon>
        <taxon>Metazoa</taxon>
        <taxon>Ecdysozoa</taxon>
        <taxon>Arthropoda</taxon>
        <taxon>Hexapoda</taxon>
        <taxon>Insecta</taxon>
        <taxon>Pterygota</taxon>
        <taxon>Neoptera</taxon>
        <taxon>Endopterygota</taxon>
        <taxon>Coleoptera</taxon>
        <taxon>Polyphaga</taxon>
        <taxon>Cucujiformia</taxon>
        <taxon>Coccinelloidea</taxon>
        <taxon>Coccinellidae</taxon>
        <taxon>Scymninae</taxon>
        <taxon>Scymnini</taxon>
        <taxon>Cryptolaemus</taxon>
    </lineage>
</organism>
<evidence type="ECO:0000313" key="1">
    <source>
        <dbReference type="EMBL" id="KAL3277655.1"/>
    </source>
</evidence>
<feature type="non-terminal residue" evidence="1">
    <location>
        <position position="131"/>
    </location>
</feature>
<accession>A0ABD2NGX3</accession>
<keyword evidence="2" id="KW-1185">Reference proteome</keyword>
<dbReference type="Proteomes" id="UP001516400">
    <property type="component" value="Unassembled WGS sequence"/>
</dbReference>
<evidence type="ECO:0000313" key="2">
    <source>
        <dbReference type="Proteomes" id="UP001516400"/>
    </source>
</evidence>
<protein>
    <submittedName>
        <fullName evidence="1">Uncharacterized protein</fullName>
    </submittedName>
</protein>
<proteinExistence type="predicted"/>
<dbReference type="EMBL" id="JABFTP020000103">
    <property type="protein sequence ID" value="KAL3277655.1"/>
    <property type="molecule type" value="Genomic_DNA"/>
</dbReference>